<feature type="domain" description="Bacterial Ig-like" evidence="2">
    <location>
        <begin position="1447"/>
        <end position="1534"/>
    </location>
</feature>
<feature type="domain" description="DUF7933" evidence="3">
    <location>
        <begin position="1024"/>
        <end position="1145"/>
    </location>
</feature>
<accession>A0A3T0N9E8</accession>
<organism evidence="4 5">
    <name type="scientific">Parasedimentitalea marina</name>
    <dbReference type="NCBI Taxonomy" id="2483033"/>
    <lineage>
        <taxon>Bacteria</taxon>
        <taxon>Pseudomonadati</taxon>
        <taxon>Pseudomonadota</taxon>
        <taxon>Alphaproteobacteria</taxon>
        <taxon>Rhodobacterales</taxon>
        <taxon>Paracoccaceae</taxon>
        <taxon>Parasedimentitalea</taxon>
    </lineage>
</organism>
<dbReference type="Pfam" id="PF25564">
    <property type="entry name" value="DUF7933"/>
    <property type="match status" value="8"/>
</dbReference>
<name>A0A3T0N9E8_9RHOB</name>
<geneLocation type="plasmid" evidence="4 5">
    <name>pW43A</name>
</geneLocation>
<feature type="domain" description="DUF7933" evidence="3">
    <location>
        <begin position="505"/>
        <end position="618"/>
    </location>
</feature>
<feature type="domain" description="DUF7933" evidence="3">
    <location>
        <begin position="227"/>
        <end position="355"/>
    </location>
</feature>
<feature type="domain" description="DUF7933" evidence="3">
    <location>
        <begin position="93"/>
        <end position="219"/>
    </location>
</feature>
<dbReference type="InterPro" id="IPR044048">
    <property type="entry name" value="Big_12"/>
</dbReference>
<dbReference type="RefSeq" id="WP_127751122.1">
    <property type="nucleotide sequence ID" value="NZ_CP033220.1"/>
</dbReference>
<dbReference type="KEGG" id="sedi:EBB79_21825"/>
<dbReference type="Proteomes" id="UP000283063">
    <property type="component" value="Plasmid pW43A"/>
</dbReference>
<feature type="region of interest" description="Disordered" evidence="1">
    <location>
        <begin position="1540"/>
        <end position="1576"/>
    </location>
</feature>
<evidence type="ECO:0000259" key="2">
    <source>
        <dbReference type="Pfam" id="PF19078"/>
    </source>
</evidence>
<dbReference type="NCBIfam" id="NF033510">
    <property type="entry name" value="Ca_tandemer"/>
    <property type="match status" value="2"/>
</dbReference>
<dbReference type="InterPro" id="IPR057693">
    <property type="entry name" value="DUF7933"/>
</dbReference>
<feature type="domain" description="DUF7933" evidence="3">
    <location>
        <begin position="638"/>
        <end position="729"/>
    </location>
</feature>
<dbReference type="InterPro" id="IPR013783">
    <property type="entry name" value="Ig-like_fold"/>
</dbReference>
<dbReference type="Gene3D" id="2.60.40.10">
    <property type="entry name" value="Immunoglobulins"/>
    <property type="match status" value="2"/>
</dbReference>
<dbReference type="PANTHER" id="PTHR34677">
    <property type="match status" value="1"/>
</dbReference>
<feature type="domain" description="DUF7933" evidence="3">
    <location>
        <begin position="897"/>
        <end position="1018"/>
    </location>
</feature>
<evidence type="ECO:0000313" key="5">
    <source>
        <dbReference type="Proteomes" id="UP000283063"/>
    </source>
</evidence>
<evidence type="ECO:0000259" key="3">
    <source>
        <dbReference type="Pfam" id="PF25564"/>
    </source>
</evidence>
<feature type="region of interest" description="Disordered" evidence="1">
    <location>
        <begin position="1438"/>
        <end position="1459"/>
    </location>
</feature>
<dbReference type="OrthoDB" id="9773411at2"/>
<feature type="compositionally biased region" description="Low complexity" evidence="1">
    <location>
        <begin position="1438"/>
        <end position="1453"/>
    </location>
</feature>
<evidence type="ECO:0000256" key="1">
    <source>
        <dbReference type="SAM" id="MobiDB-lite"/>
    </source>
</evidence>
<gene>
    <name evidence="4" type="ORF">EBB79_21825</name>
</gene>
<reference evidence="4 5" key="1">
    <citation type="submission" date="2018-10" db="EMBL/GenBank/DDBJ databases">
        <title>Parasedimentitalea marina sp. nov., a psychrophilic bacterium isolated from deep seawater of the New Britain Trench.</title>
        <authorList>
            <person name="Cao J."/>
        </authorList>
    </citation>
    <scope>NUCLEOTIDE SEQUENCE [LARGE SCALE GENOMIC DNA]</scope>
    <source>
        <strain evidence="4 5">W43</strain>
        <plasmid evidence="4 5">pW43A</plasmid>
    </source>
</reference>
<sequence length="1715" mass="168818">MQFPDPTTTTNSCTGTLTVDRDAGELDFTGGTITTGGTTTCTITVQVQGVTQDSYDVENDLIIRDAFSTLISQDTASADLTVNPGPVDGIDLIKAFDVVQANAGSTVTLDFTLTNTSRDDSATSIAFSDLLDTSFLSGTVFASLNSNSCGGTVVGTGTDTFDFSGGSLAANGASCTISIEVDLPAGAADGTHTNTTTAVTGLIGSTPYTGDTASTTLRVLGLDAQPPVFSKSFTDDPVAPSGTVTLRYELSNPNPGQILSDMTFIDNISAITGSTGISINTVPGTDPCGVSSSVALIFIDDDVFGVELTAGTLAASDSCSFNVTLDIDSDVAPADYVSTSGDVTATVSGNTVIASGASDTLQIEGGANLSFAKEFTETVLGAGQSTTLTFLLTSAPESPSTATGLTFTDDLSSFLAGATFSTNSDNCGGSPVLSAGDTLLTYSGGSLAPDASCTIDVTVTLPGSLTNGTYTNTTSTLTGTAGGESLVVSAASDDLQILTAEPLQLTKSFSPAEALPGEAVTLTYTLTNPDPTFAYAVSVFTESYSSALGSLAATSMPAGGFCGGSSTASGTTFGIFASLDIAAGDSCSFDVPLLVPVGAADGSYSSVTSSINATVDGNAVVLPAVGASFSVNSAQVELSKSYSDDTLAPGDTVTVDYVLTNLSSIQALSALAFTDNLDTQLSGLVATDTPIISTCGGGSSREPQRSVSRGTLAASASCTISVTQQVPGGASASIYSGTTSGVTGTASGLAITGPAVSAAFTVTSFELPSFSKSFSDPVLGAGGSTTLTYVITNNDGSTTLSGLRFSDDLDAALTGFSVTGGTGSNLCGTGSTVSGTSEILLEDGTLAPGDSCNIVLTVAVPAGATTGGYPGATSTLTENGEFAASAASATLTIEPAPGFSKDFASSSIVQGDVSTLTFTLDNSAASVAASSLDFTDNLPAGLTVASPANASTTCTGGTLTATTGTASISYTGGSAAAGASCTVSADVRATSSGTLVNTSGDLTSFLGNSGTATATLSVSAAPVPGFAKAFSDDSIAQGGSTPLTFTIDNSAALMEASSLDFTDNLPTGLTVASPANASTTCTGGTLTATAGAASISYTGGSTAIGASCTVSADVTAATTGSLVNTSGDLTSSLGNSGTATATLKVPGLSLDSPIASDDVVNSAEAPAVTFSGSTTQIEDGETVSVTVTDSASATVSGSATVASDAWSLALDLSSLADGALTVTADAADASGSSAPQVSASFSKNTNTPSLAFDSPLAGDDIVSAAESATVTISGTSSGVPDGETVSVTVTDSASATVSGSTTAASDAWSLVLDLSSLAEGSLTVTADAADGAGNPVVQISTTLSHDLNPPTGYSASFDQDPVNNSNESAASFTFASAETGTSYAYTISSDGGGSDVTGSGTIASATDQITGIDLSGLGDGTLTLSVVLTDSANQAGTAATDTTTKNTDAPTVTLSGPTDAQSDPFTVDLTFGEAVTGLAASALIIDNGTASDLTGSGTSYSVTITPDHDGTVTLSLPAGSAQDSTGNGNLVSNEIEVIADLTGTPDPNPDPDADGDGIPDNLESSTADRDGDGIVDSADYDPQGYFYCEDDGRILSGGGITVTGPSGSNSSVGISNNINILRDGSTGEYQWFALVPGNYSVSYSYPSTGVASTARLSSGSLDVTSLLPANPAVLGSTEVGSTGVLADTSLSANPAFYDSFVIEVATPMCWPITFQ</sequence>
<evidence type="ECO:0000313" key="4">
    <source>
        <dbReference type="EMBL" id="AZV80611.1"/>
    </source>
</evidence>
<keyword evidence="4" id="KW-0614">Plasmid</keyword>
<feature type="domain" description="DUF7933" evidence="3">
    <location>
        <begin position="371"/>
        <end position="494"/>
    </location>
</feature>
<feature type="domain" description="DUF7933" evidence="3">
    <location>
        <begin position="768"/>
        <end position="893"/>
    </location>
</feature>
<keyword evidence="5" id="KW-1185">Reference proteome</keyword>
<dbReference type="EMBL" id="CP033220">
    <property type="protein sequence ID" value="AZV80611.1"/>
    <property type="molecule type" value="Genomic_DNA"/>
</dbReference>
<dbReference type="PANTHER" id="PTHR34677:SF3">
    <property type="entry name" value="BACTERIAL IG-LIKE DOMAIN-CONTAINING PROTEIN"/>
    <property type="match status" value="1"/>
</dbReference>
<dbReference type="Pfam" id="PF19078">
    <property type="entry name" value="Big_12"/>
    <property type="match status" value="1"/>
</dbReference>
<proteinExistence type="predicted"/>
<protein>
    <submittedName>
        <fullName evidence="4">Uncharacterized protein</fullName>
    </submittedName>
</protein>